<reference evidence="1" key="1">
    <citation type="submission" date="2018-10" db="EMBL/GenBank/DDBJ databases">
        <authorList>
            <person name="Gruber-Vodicka H."/>
            <person name="Jaeckle O."/>
        </authorList>
    </citation>
    <scope>NUCLEOTIDE SEQUENCE</scope>
</reference>
<sequence length="39" mass="4510">MIIGQNHNCLLFAFSSAVDKRFRVKRKGKKIERYLALGT</sequence>
<accession>A0A484H6S0</accession>
<dbReference type="AlphaFoldDB" id="A0A484H6S0"/>
<organism evidence="1">
    <name type="scientific">invertebrate metagenome</name>
    <dbReference type="NCBI Taxonomy" id="1711999"/>
    <lineage>
        <taxon>unclassified sequences</taxon>
        <taxon>metagenomes</taxon>
        <taxon>organismal metagenomes</taxon>
    </lineage>
</organism>
<name>A0A484H6S0_9ZZZZ</name>
<evidence type="ECO:0000313" key="1">
    <source>
        <dbReference type="EMBL" id="VBB69759.1"/>
    </source>
</evidence>
<proteinExistence type="predicted"/>
<gene>
    <name evidence="1" type="ORF">RIEGSTA812A_PEG_1232</name>
</gene>
<protein>
    <submittedName>
        <fullName evidence="1">Uncharacterized protein</fullName>
    </submittedName>
</protein>
<dbReference type="EMBL" id="LR026963">
    <property type="protein sequence ID" value="VBB69759.1"/>
    <property type="molecule type" value="Genomic_DNA"/>
</dbReference>